<dbReference type="SUPFAM" id="SSF161098">
    <property type="entry name" value="MetI-like"/>
    <property type="match status" value="1"/>
</dbReference>
<evidence type="ECO:0000256" key="6">
    <source>
        <dbReference type="ARBA" id="ARBA00023136"/>
    </source>
</evidence>
<evidence type="ECO:0000256" key="7">
    <source>
        <dbReference type="RuleBase" id="RU363032"/>
    </source>
</evidence>
<dbReference type="GO" id="GO:0055085">
    <property type="term" value="P:transmembrane transport"/>
    <property type="evidence" value="ECO:0007669"/>
    <property type="project" value="InterPro"/>
</dbReference>
<evidence type="ECO:0000256" key="1">
    <source>
        <dbReference type="ARBA" id="ARBA00004651"/>
    </source>
</evidence>
<keyword evidence="6 7" id="KW-0472">Membrane</keyword>
<feature type="transmembrane region" description="Helical" evidence="7">
    <location>
        <begin position="81"/>
        <end position="101"/>
    </location>
</feature>
<comment type="subcellular location">
    <subcellularLocation>
        <location evidence="1 7">Cell membrane</location>
        <topology evidence="1 7">Multi-pass membrane protein</topology>
    </subcellularLocation>
</comment>
<feature type="transmembrane region" description="Helical" evidence="7">
    <location>
        <begin position="113"/>
        <end position="133"/>
    </location>
</feature>
<comment type="similarity">
    <text evidence="7">Belongs to the binding-protein-dependent transport system permease family.</text>
</comment>
<proteinExistence type="inferred from homology"/>
<dbReference type="InterPro" id="IPR035906">
    <property type="entry name" value="MetI-like_sf"/>
</dbReference>
<feature type="domain" description="ABC transmembrane type-1" evidence="8">
    <location>
        <begin position="75"/>
        <end position="287"/>
    </location>
</feature>
<keyword evidence="3" id="KW-1003">Cell membrane</keyword>
<gene>
    <name evidence="9" type="ORF">KCTCHS21_50090</name>
</gene>
<dbReference type="Gene3D" id="1.10.3720.10">
    <property type="entry name" value="MetI-like"/>
    <property type="match status" value="1"/>
</dbReference>
<dbReference type="PANTHER" id="PTHR30193">
    <property type="entry name" value="ABC TRANSPORTER PERMEASE PROTEIN"/>
    <property type="match status" value="1"/>
</dbReference>
<sequence>MYPFGKGLARLTPYFLLGIPLLLYVVFAFGPSVMTIIYSFTDMKFLADSSFHFVGWDNYRDVFYSGNSSEYKASIYRSLKFTLLVTVFQNGIALLTAIIINQKLKGDRLYRSVLFMPVVLGVIVVALVWQLMFNPFGGPVNQLYHQFLNYNDGFFGSYSNAFNYIIFVQIWQYLGYSMLIFLAGLQTVPKDLYEAGHIDGTNRWKAFRHITFPLIASSFTVNILLSIIGAMQTFDIIAATTAGGFNTRTMAFDVFIRTTDANAKNMGLPAALSVLQFLLIFTFVIVAVYLLRRREVDH</sequence>
<keyword evidence="2 7" id="KW-0813">Transport</keyword>
<evidence type="ECO:0000256" key="4">
    <source>
        <dbReference type="ARBA" id="ARBA00022692"/>
    </source>
</evidence>
<keyword evidence="5 7" id="KW-1133">Transmembrane helix</keyword>
<name>A0A3T1DBX1_9BACL</name>
<feature type="transmembrane region" description="Helical" evidence="7">
    <location>
        <begin position="21"/>
        <end position="41"/>
    </location>
</feature>
<dbReference type="GO" id="GO:0005886">
    <property type="term" value="C:plasma membrane"/>
    <property type="evidence" value="ECO:0007669"/>
    <property type="project" value="UniProtKB-SubCell"/>
</dbReference>
<feature type="transmembrane region" description="Helical" evidence="7">
    <location>
        <begin position="206"/>
        <end position="228"/>
    </location>
</feature>
<keyword evidence="4 7" id="KW-0812">Transmembrane</keyword>
<dbReference type="Proteomes" id="UP000289856">
    <property type="component" value="Chromosome"/>
</dbReference>
<evidence type="ECO:0000313" key="9">
    <source>
        <dbReference type="EMBL" id="BBI35610.1"/>
    </source>
</evidence>
<dbReference type="EMBL" id="AP019400">
    <property type="protein sequence ID" value="BBI35610.1"/>
    <property type="molecule type" value="Genomic_DNA"/>
</dbReference>
<feature type="transmembrane region" description="Helical" evidence="7">
    <location>
        <begin position="270"/>
        <end position="291"/>
    </location>
</feature>
<dbReference type="OrthoDB" id="9804439at2"/>
<evidence type="ECO:0000256" key="3">
    <source>
        <dbReference type="ARBA" id="ARBA00022475"/>
    </source>
</evidence>
<dbReference type="CDD" id="cd06261">
    <property type="entry name" value="TM_PBP2"/>
    <property type="match status" value="1"/>
</dbReference>
<dbReference type="PROSITE" id="PS50928">
    <property type="entry name" value="ABC_TM1"/>
    <property type="match status" value="1"/>
</dbReference>
<protein>
    <submittedName>
        <fullName evidence="9">Sugar ABC transporter permease</fullName>
    </submittedName>
</protein>
<feature type="transmembrane region" description="Helical" evidence="7">
    <location>
        <begin position="161"/>
        <end position="185"/>
    </location>
</feature>
<dbReference type="KEGG" id="cohn:KCTCHS21_50090"/>
<dbReference type="RefSeq" id="WP_130614428.1">
    <property type="nucleotide sequence ID" value="NZ_AP019400.1"/>
</dbReference>
<evidence type="ECO:0000259" key="8">
    <source>
        <dbReference type="PROSITE" id="PS50928"/>
    </source>
</evidence>
<dbReference type="InterPro" id="IPR051393">
    <property type="entry name" value="ABC_transporter_permease"/>
</dbReference>
<accession>A0A3T1DBX1</accession>
<dbReference type="InterPro" id="IPR000515">
    <property type="entry name" value="MetI-like"/>
</dbReference>
<dbReference type="AlphaFoldDB" id="A0A3T1DBX1"/>
<dbReference type="Pfam" id="PF00528">
    <property type="entry name" value="BPD_transp_1"/>
    <property type="match status" value="1"/>
</dbReference>
<organism evidence="9 10">
    <name type="scientific">Cohnella abietis</name>
    <dbReference type="NCBI Taxonomy" id="2507935"/>
    <lineage>
        <taxon>Bacteria</taxon>
        <taxon>Bacillati</taxon>
        <taxon>Bacillota</taxon>
        <taxon>Bacilli</taxon>
        <taxon>Bacillales</taxon>
        <taxon>Paenibacillaceae</taxon>
        <taxon>Cohnella</taxon>
    </lineage>
</organism>
<evidence type="ECO:0000313" key="10">
    <source>
        <dbReference type="Proteomes" id="UP000289856"/>
    </source>
</evidence>
<evidence type="ECO:0000256" key="5">
    <source>
        <dbReference type="ARBA" id="ARBA00022989"/>
    </source>
</evidence>
<dbReference type="PANTHER" id="PTHR30193:SF37">
    <property type="entry name" value="INNER MEMBRANE ABC TRANSPORTER PERMEASE PROTEIN YCJO"/>
    <property type="match status" value="1"/>
</dbReference>
<reference evidence="9 10" key="1">
    <citation type="submission" date="2019-01" db="EMBL/GenBank/DDBJ databases">
        <title>Complete genome sequence of Cohnella hallensis HS21 isolated from Korean fir (Abies koreana) rhizospheric soil.</title>
        <authorList>
            <person name="Jiang L."/>
            <person name="Kang S.W."/>
            <person name="Kim S."/>
            <person name="Jung J."/>
            <person name="Kim C.Y."/>
            <person name="Kim D.H."/>
            <person name="Kim S.W."/>
            <person name="Lee J."/>
        </authorList>
    </citation>
    <scope>NUCLEOTIDE SEQUENCE [LARGE SCALE GENOMIC DNA]</scope>
    <source>
        <strain evidence="9 10">HS21</strain>
    </source>
</reference>
<evidence type="ECO:0000256" key="2">
    <source>
        <dbReference type="ARBA" id="ARBA00022448"/>
    </source>
</evidence>
<keyword evidence="10" id="KW-1185">Reference proteome</keyword>